<dbReference type="EMBL" id="BJYI01000027">
    <property type="protein sequence ID" value="GEN74139.1"/>
    <property type="molecule type" value="Genomic_DNA"/>
</dbReference>
<accession>A0A511YG27</accession>
<comment type="caution">
    <text evidence="1">The sequence shown here is derived from an EMBL/GenBank/DDBJ whole genome shotgun (WGS) entry which is preliminary data.</text>
</comment>
<gene>
    <name evidence="1" type="ORF">CLA01_42110</name>
</gene>
<dbReference type="Proteomes" id="UP000321150">
    <property type="component" value="Unassembled WGS sequence"/>
</dbReference>
<evidence type="ECO:0000313" key="2">
    <source>
        <dbReference type="Proteomes" id="UP000321150"/>
    </source>
</evidence>
<evidence type="ECO:0000313" key="1">
    <source>
        <dbReference type="EMBL" id="GEN74139.1"/>
    </source>
</evidence>
<reference evidence="1 2" key="1">
    <citation type="submission" date="2019-07" db="EMBL/GenBank/DDBJ databases">
        <title>Whole genome shotgun sequence of Chryseobacterium lathyri NBRC 105250.</title>
        <authorList>
            <person name="Hosoyama A."/>
            <person name="Uohara A."/>
            <person name="Ohji S."/>
            <person name="Ichikawa N."/>
        </authorList>
    </citation>
    <scope>NUCLEOTIDE SEQUENCE [LARGE SCALE GENOMIC DNA]</scope>
    <source>
        <strain evidence="1 2">NBRC 105250</strain>
    </source>
</reference>
<protein>
    <submittedName>
        <fullName evidence="1">Uncharacterized protein</fullName>
    </submittedName>
</protein>
<sequence>MIDRNSLNLIGTISISPTFRVCLNFKQVLNVFKNLIYIYLKFIHVRKFRILSFFGSAYHHAYYAGEKN</sequence>
<name>A0A511YG27_9FLAO</name>
<proteinExistence type="predicted"/>
<dbReference type="AlphaFoldDB" id="A0A511YG27"/>
<organism evidence="1 2">
    <name type="scientific">Chryseobacterium lathyri</name>
    <dbReference type="NCBI Taxonomy" id="395933"/>
    <lineage>
        <taxon>Bacteria</taxon>
        <taxon>Pseudomonadati</taxon>
        <taxon>Bacteroidota</taxon>
        <taxon>Flavobacteriia</taxon>
        <taxon>Flavobacteriales</taxon>
        <taxon>Weeksellaceae</taxon>
        <taxon>Chryseobacterium group</taxon>
        <taxon>Chryseobacterium</taxon>
    </lineage>
</organism>